<keyword evidence="3" id="KW-1185">Reference proteome</keyword>
<evidence type="ECO:0008006" key="4">
    <source>
        <dbReference type="Google" id="ProtNLM"/>
    </source>
</evidence>
<keyword evidence="1" id="KW-1133">Transmembrane helix</keyword>
<organism evidence="2 3">
    <name type="scientific">Alysiella filiformis DSM 16848</name>
    <dbReference type="NCBI Taxonomy" id="1120981"/>
    <lineage>
        <taxon>Bacteria</taxon>
        <taxon>Pseudomonadati</taxon>
        <taxon>Pseudomonadota</taxon>
        <taxon>Betaproteobacteria</taxon>
        <taxon>Neisseriales</taxon>
        <taxon>Neisseriaceae</taxon>
        <taxon>Alysiella</taxon>
    </lineage>
</organism>
<protein>
    <recommendedName>
        <fullName evidence="4">PepSY-associated TM region</fullName>
    </recommendedName>
</protein>
<proteinExistence type="predicted"/>
<dbReference type="Proteomes" id="UP000219669">
    <property type="component" value="Unassembled WGS sequence"/>
</dbReference>
<feature type="transmembrane region" description="Helical" evidence="1">
    <location>
        <begin position="124"/>
        <end position="147"/>
    </location>
</feature>
<reference evidence="2 3" key="1">
    <citation type="submission" date="2017-09" db="EMBL/GenBank/DDBJ databases">
        <authorList>
            <person name="Ehlers B."/>
            <person name="Leendertz F.H."/>
        </authorList>
    </citation>
    <scope>NUCLEOTIDE SEQUENCE [LARGE SCALE GENOMIC DNA]</scope>
    <source>
        <strain evidence="2 3">DSM 16848</strain>
    </source>
</reference>
<evidence type="ECO:0000256" key="1">
    <source>
        <dbReference type="SAM" id="Phobius"/>
    </source>
</evidence>
<accession>A0A286E876</accession>
<evidence type="ECO:0000313" key="2">
    <source>
        <dbReference type="EMBL" id="SOD67090.1"/>
    </source>
</evidence>
<keyword evidence="1" id="KW-0812">Transmembrane</keyword>
<sequence>MTLIGLLFFFLLMGGMVLPRWHTHVFNDKNPAPKPFPIATRLFDDQTVPHIILYDDFDLKGDITRPWEQNAQFPHQHFDAELNVAHNHVYELKFKTKLYQAVYRYRFDAKNQKIIPLSHQLTGWFMWLDALIHTIVAAVLITLVQWFRLKWKQKKAY</sequence>
<dbReference type="AlphaFoldDB" id="A0A286E876"/>
<name>A0A286E876_9NEIS</name>
<keyword evidence="1" id="KW-0472">Membrane</keyword>
<dbReference type="EMBL" id="OCNF01000005">
    <property type="protein sequence ID" value="SOD67090.1"/>
    <property type="molecule type" value="Genomic_DNA"/>
</dbReference>
<evidence type="ECO:0000313" key="3">
    <source>
        <dbReference type="Proteomes" id="UP000219669"/>
    </source>
</evidence>
<gene>
    <name evidence="2" type="ORF">SAMN02746062_00798</name>
</gene>